<keyword evidence="7" id="KW-0067">ATP-binding</keyword>
<dbReference type="GO" id="GO:0005524">
    <property type="term" value="F:ATP binding"/>
    <property type="evidence" value="ECO:0007669"/>
    <property type="project" value="UniProtKB-KW"/>
</dbReference>
<feature type="transmembrane region" description="Helical" evidence="11">
    <location>
        <begin position="124"/>
        <end position="141"/>
    </location>
</feature>
<dbReference type="PROSITE" id="PS50929">
    <property type="entry name" value="ABC_TM1F"/>
    <property type="match status" value="2"/>
</dbReference>
<feature type="transmembrane region" description="Helical" evidence="11">
    <location>
        <begin position="736"/>
        <end position="761"/>
    </location>
</feature>
<dbReference type="PANTHER" id="PTHR24223">
    <property type="entry name" value="ATP-BINDING CASSETTE SUB-FAMILY C"/>
    <property type="match status" value="1"/>
</dbReference>
<dbReference type="InterPro" id="IPR044726">
    <property type="entry name" value="ABCC_6TM_D2"/>
</dbReference>
<evidence type="ECO:0000256" key="7">
    <source>
        <dbReference type="ARBA" id="ARBA00022840"/>
    </source>
</evidence>
<dbReference type="InterPro" id="IPR036640">
    <property type="entry name" value="ABC1_TM_sf"/>
</dbReference>
<evidence type="ECO:0000256" key="5">
    <source>
        <dbReference type="ARBA" id="ARBA00022737"/>
    </source>
</evidence>
<dbReference type="EMBL" id="FNXT01001217">
    <property type="protein sequence ID" value="SZX74546.1"/>
    <property type="molecule type" value="Genomic_DNA"/>
</dbReference>
<dbReference type="PROSITE" id="PS00211">
    <property type="entry name" value="ABC_TRANSPORTER_1"/>
    <property type="match status" value="1"/>
</dbReference>
<evidence type="ECO:0000256" key="3">
    <source>
        <dbReference type="ARBA" id="ARBA00022448"/>
    </source>
</evidence>
<feature type="transmembrane region" description="Helical" evidence="11">
    <location>
        <begin position="82"/>
        <end position="104"/>
    </location>
</feature>
<feature type="transmembrane region" description="Helical" evidence="11">
    <location>
        <begin position="819"/>
        <end position="837"/>
    </location>
</feature>
<gene>
    <name evidence="14" type="ORF">BQ4739_LOCUS14877</name>
</gene>
<evidence type="ECO:0000256" key="10">
    <source>
        <dbReference type="SAM" id="MobiDB-lite"/>
    </source>
</evidence>
<dbReference type="InterPro" id="IPR017871">
    <property type="entry name" value="ABC_transporter-like_CS"/>
</dbReference>
<organism evidence="14 15">
    <name type="scientific">Tetradesmus obliquus</name>
    <name type="common">Green alga</name>
    <name type="synonym">Acutodesmus obliquus</name>
    <dbReference type="NCBI Taxonomy" id="3088"/>
    <lineage>
        <taxon>Eukaryota</taxon>
        <taxon>Viridiplantae</taxon>
        <taxon>Chlorophyta</taxon>
        <taxon>core chlorophytes</taxon>
        <taxon>Chlorophyceae</taxon>
        <taxon>CS clade</taxon>
        <taxon>Sphaeropleales</taxon>
        <taxon>Scenedesmaceae</taxon>
        <taxon>Tetradesmus</taxon>
    </lineage>
</organism>
<dbReference type="PROSITE" id="PS50893">
    <property type="entry name" value="ABC_TRANSPORTER_2"/>
    <property type="match status" value="2"/>
</dbReference>
<keyword evidence="6" id="KW-0547">Nucleotide-binding</keyword>
<dbReference type="STRING" id="3088.A0A383WCX0"/>
<evidence type="ECO:0000313" key="14">
    <source>
        <dbReference type="EMBL" id="SZX74546.1"/>
    </source>
</evidence>
<feature type="transmembrane region" description="Helical" evidence="11">
    <location>
        <begin position="688"/>
        <end position="706"/>
    </location>
</feature>
<evidence type="ECO:0000313" key="15">
    <source>
        <dbReference type="Proteomes" id="UP000256970"/>
    </source>
</evidence>
<sequence length="1341" mass="144874">MGVTACPDAATSGFFNKLSFGWMNSVVKEARSGSVDVQELPLPTPQSADVAYEAFNNNWDGAVKAGQPNLRKVLWRTFGKDLMLAGLFKLLWSICVITGAFFFVRSLLQFEDANASVAGEFNGWIITAFFFFDAWLLGIALQRMGYGCMTVGIRVRAALCSAVCKKCFNMAAIEQDMASDAVSFMASDISKIFDGCQELHYLWTAPIEAGAILTILAILVKVYALPGWGVICIVLPAQYIFGWMIIQNKIKNSKNTQERGGIIQEILPAMKLVKYYAWERFFEQRISQIRARELQLQAKNAAIKSLNFAMVFGTPPMTACVIFASYEMLVGRLPATLAFTTLSLFNILRFPLVVLPKAMRALSEALESVNRVQDFLLKEVPTDAAGVEKAAAPGVHMRNARFKHHSSSSAFTLNVPHFSAAPGELVAVVGRVGAGKSSLLHAVLGNMQPLQGTAAAAGGRVSFVPQNPWCQSLSLRDNILFGLPYEEEKYERVIHDCALELDLQILPKGDQSKAGLRGINLSGGQRQRLNLARAAYFAGDLVLLDNALSAVDHHTAHHIFQHLLKDSMRDKAIVLITHQVEFLPRCDKVAIMDEGSMIYFGPWNADAQALLSKVLPTSHLLAAAGAAEQPKEATTLPKKAPKMVRPASNKSLACSTGLTLSGTNIAKKSTQRDGDSTSLTMSRAVASYAKFGGLLLGLLSLLWFLAAQTSRQISDYWVRQWTGDTRHWYKLHSQPLFATAGSAYVLIYGLLTAAFIGLMLLRGANFHMWTLGSSQRMHKAMLHKVLYAPLGFFLQNPVGEMLVAFTKDQDILDENLVDTLHYLGIYGLIMLSTVITVSVTIPMFSVFGAVLFCVTGVMLYFYLPAATLLKKQKMETAGDLVGLVAETLEGLPIITAFKQNQFFISTAANKIDEHHRALFNAESLNLWLAFYCDLYGAILVLAVCVFAVTQRAQLGSAAVGLALSNTIQMLVFYTWTVRNLADAISLFASSEKIGWMATKTPQEGAALHNTPDAAGKPQQAAAAAGGGSAGSASRSAGAAGSGTGSAGFGSGAAGSVSKLVVHVDALDVAAAAPAGWPRRGTIEFDNVWMKYLPAAPYALKGVTFRLAHGEKAGVVGRTGSGKSTLLLALFRMFELDKGSIRVDGVDISSLALRKLRPSLSIIPQEPVVFSGTVRTNLDPFGEFSDAQMWEVLKKAGLEGQAKTAGGLDGKLDGTGAKAWSLGQQQLVCLARAALRDVPVLCLDEATAAMDPHTEQEVQAVIKRVFAGRTTLTIAHRLDTVIESDQTLVMEAGVLKEMAPPSVLLSNPESMFSKLVDKSGPQAAAALRQMAADFYASRQQAA</sequence>
<feature type="domain" description="ABC transporter" evidence="12">
    <location>
        <begin position="1082"/>
        <end position="1316"/>
    </location>
</feature>
<keyword evidence="3" id="KW-0813">Transport</keyword>
<dbReference type="FunFam" id="3.40.50.300:FF:000163">
    <property type="entry name" value="Multidrug resistance-associated protein member 4"/>
    <property type="match status" value="1"/>
</dbReference>
<accession>A0A383WCX0</accession>
<feature type="domain" description="ABC transmembrane type-1" evidence="13">
    <location>
        <begin position="691"/>
        <end position="985"/>
    </location>
</feature>
<feature type="transmembrane region" description="Helical" evidence="11">
    <location>
        <begin position="226"/>
        <end position="246"/>
    </location>
</feature>
<dbReference type="InterPro" id="IPR003593">
    <property type="entry name" value="AAA+_ATPase"/>
</dbReference>
<dbReference type="GO" id="GO:0016887">
    <property type="term" value="F:ATP hydrolysis activity"/>
    <property type="evidence" value="ECO:0007669"/>
    <property type="project" value="InterPro"/>
</dbReference>
<name>A0A383WCX0_TETOB</name>
<keyword evidence="8 11" id="KW-1133">Transmembrane helix</keyword>
<dbReference type="CDD" id="cd18580">
    <property type="entry name" value="ABC_6TM_ABCC_D2"/>
    <property type="match status" value="1"/>
</dbReference>
<evidence type="ECO:0000259" key="12">
    <source>
        <dbReference type="PROSITE" id="PS50893"/>
    </source>
</evidence>
<evidence type="ECO:0000256" key="4">
    <source>
        <dbReference type="ARBA" id="ARBA00022692"/>
    </source>
</evidence>
<dbReference type="Gene3D" id="3.40.50.300">
    <property type="entry name" value="P-loop containing nucleotide triphosphate hydrolases"/>
    <property type="match status" value="2"/>
</dbReference>
<comment type="subcellular location">
    <subcellularLocation>
        <location evidence="1">Vacuole membrane</location>
        <topology evidence="1">Multi-pass membrane protein</topology>
    </subcellularLocation>
</comment>
<keyword evidence="9 11" id="KW-0472">Membrane</keyword>
<evidence type="ECO:0000259" key="13">
    <source>
        <dbReference type="PROSITE" id="PS50929"/>
    </source>
</evidence>
<evidence type="ECO:0000256" key="11">
    <source>
        <dbReference type="SAM" id="Phobius"/>
    </source>
</evidence>
<feature type="transmembrane region" description="Helical" evidence="11">
    <location>
        <begin position="306"/>
        <end position="326"/>
    </location>
</feature>
<feature type="region of interest" description="Disordered" evidence="10">
    <location>
        <begin position="1005"/>
        <end position="1028"/>
    </location>
</feature>
<dbReference type="InterPro" id="IPR050173">
    <property type="entry name" value="ABC_transporter_C-like"/>
</dbReference>
<evidence type="ECO:0000256" key="8">
    <source>
        <dbReference type="ARBA" id="ARBA00022989"/>
    </source>
</evidence>
<feature type="domain" description="ABC transmembrane type-1" evidence="13">
    <location>
        <begin position="84"/>
        <end position="364"/>
    </location>
</feature>
<dbReference type="GO" id="GO:0005774">
    <property type="term" value="C:vacuolar membrane"/>
    <property type="evidence" value="ECO:0007669"/>
    <property type="project" value="UniProtKB-SubCell"/>
</dbReference>
<keyword evidence="5" id="KW-0677">Repeat</keyword>
<evidence type="ECO:0000256" key="1">
    <source>
        <dbReference type="ARBA" id="ARBA00004128"/>
    </source>
</evidence>
<feature type="transmembrane region" description="Helical" evidence="11">
    <location>
        <begin position="926"/>
        <end position="948"/>
    </location>
</feature>
<evidence type="ECO:0000256" key="6">
    <source>
        <dbReference type="ARBA" id="ARBA00022741"/>
    </source>
</evidence>
<protein>
    <submittedName>
        <fullName evidence="14">Uncharacterized protein</fullName>
    </submittedName>
</protein>
<dbReference type="Proteomes" id="UP000256970">
    <property type="component" value="Unassembled WGS sequence"/>
</dbReference>
<feature type="transmembrane region" description="Helical" evidence="11">
    <location>
        <begin position="201"/>
        <end position="220"/>
    </location>
</feature>
<dbReference type="Pfam" id="PF00664">
    <property type="entry name" value="ABC_membrane"/>
    <property type="match status" value="2"/>
</dbReference>
<dbReference type="CDD" id="cd18579">
    <property type="entry name" value="ABC_6TM_ABCC_D1"/>
    <property type="match status" value="1"/>
</dbReference>
<dbReference type="InterPro" id="IPR044746">
    <property type="entry name" value="ABCC_6TM_D1"/>
</dbReference>
<dbReference type="SMART" id="SM00382">
    <property type="entry name" value="AAA"/>
    <property type="match status" value="2"/>
</dbReference>
<feature type="transmembrane region" description="Helical" evidence="11">
    <location>
        <begin position="955"/>
        <end position="975"/>
    </location>
</feature>
<dbReference type="SUPFAM" id="SSF90123">
    <property type="entry name" value="ABC transporter transmembrane region"/>
    <property type="match status" value="2"/>
</dbReference>
<feature type="domain" description="ABC transporter" evidence="12">
    <location>
        <begin position="395"/>
        <end position="619"/>
    </location>
</feature>
<dbReference type="GO" id="GO:0140359">
    <property type="term" value="F:ABC-type transporter activity"/>
    <property type="evidence" value="ECO:0007669"/>
    <property type="project" value="InterPro"/>
</dbReference>
<comment type="similarity">
    <text evidence="2">Belongs to the ABC transporter superfamily. ABCC family. Conjugate transporter (TC 3.A.1.208) subfamily.</text>
</comment>
<dbReference type="SUPFAM" id="SSF52540">
    <property type="entry name" value="P-loop containing nucleoside triphosphate hydrolases"/>
    <property type="match status" value="2"/>
</dbReference>
<reference evidence="14 15" key="1">
    <citation type="submission" date="2016-10" db="EMBL/GenBank/DDBJ databases">
        <authorList>
            <person name="Cai Z."/>
        </authorList>
    </citation>
    <scope>NUCLEOTIDE SEQUENCE [LARGE SCALE GENOMIC DNA]</scope>
</reference>
<dbReference type="InterPro" id="IPR027417">
    <property type="entry name" value="P-loop_NTPase"/>
</dbReference>
<dbReference type="InterPro" id="IPR003439">
    <property type="entry name" value="ABC_transporter-like_ATP-bd"/>
</dbReference>
<feature type="transmembrane region" description="Helical" evidence="11">
    <location>
        <begin position="844"/>
        <end position="863"/>
    </location>
</feature>
<dbReference type="PANTHER" id="PTHR24223:SF443">
    <property type="entry name" value="MULTIDRUG-RESISTANCE LIKE PROTEIN 1, ISOFORM I"/>
    <property type="match status" value="1"/>
</dbReference>
<dbReference type="Gene3D" id="1.20.1560.10">
    <property type="entry name" value="ABC transporter type 1, transmembrane domain"/>
    <property type="match status" value="2"/>
</dbReference>
<dbReference type="InterPro" id="IPR011527">
    <property type="entry name" value="ABC1_TM_dom"/>
</dbReference>
<feature type="transmembrane region" description="Helical" evidence="11">
    <location>
        <begin position="332"/>
        <end position="355"/>
    </location>
</feature>
<evidence type="ECO:0000256" key="2">
    <source>
        <dbReference type="ARBA" id="ARBA00009726"/>
    </source>
</evidence>
<feature type="transmembrane region" description="Helical" evidence="11">
    <location>
        <begin position="781"/>
        <end position="799"/>
    </location>
</feature>
<keyword evidence="15" id="KW-1185">Reference proteome</keyword>
<proteinExistence type="inferred from homology"/>
<keyword evidence="4 11" id="KW-0812">Transmembrane</keyword>
<dbReference type="Pfam" id="PF00005">
    <property type="entry name" value="ABC_tran"/>
    <property type="match status" value="2"/>
</dbReference>
<evidence type="ECO:0000256" key="9">
    <source>
        <dbReference type="ARBA" id="ARBA00023136"/>
    </source>
</evidence>
<dbReference type="CDD" id="cd03244">
    <property type="entry name" value="ABCC_MRP_domain2"/>
    <property type="match status" value="1"/>
</dbReference>
<dbReference type="CDD" id="cd03250">
    <property type="entry name" value="ABCC_MRP_domain1"/>
    <property type="match status" value="1"/>
</dbReference>
<dbReference type="FunFam" id="3.40.50.300:FF:000997">
    <property type="entry name" value="Multidrug resistance-associated protein 1"/>
    <property type="match status" value="1"/>
</dbReference>